<keyword evidence="15" id="KW-0968">Cytoplasmic vesicle</keyword>
<sequence length="115" mass="13046">MAQRRDGASSRTGYQRLSQDDSGFIDAQFKAPETRIPWKSVWFAIVLLVIGTVLLVVGSLLVTGHIHEQYSDRTWPLLILGALMFIPGSYHSYICYYAFKGYEGFSFENIPSFDD</sequence>
<evidence type="ECO:0000313" key="20">
    <source>
        <dbReference type="Proteomes" id="UP000694843"/>
    </source>
</evidence>
<evidence type="ECO:0000256" key="9">
    <source>
        <dbReference type="ARBA" id="ARBA00022692"/>
    </source>
</evidence>
<keyword evidence="20" id="KW-1185">Reference proteome</keyword>
<reference evidence="21" key="4">
    <citation type="submission" date="2025-04" db="UniProtKB">
        <authorList>
            <consortium name="RefSeq"/>
        </authorList>
    </citation>
    <scope>IDENTIFICATION</scope>
    <source>
        <tissue evidence="21">Whole organism</tissue>
    </source>
</reference>
<evidence type="ECO:0000256" key="16">
    <source>
        <dbReference type="ARBA" id="ARBA00024003"/>
    </source>
</evidence>
<dbReference type="Proteomes" id="UP000694843">
    <property type="component" value="Unplaced"/>
</dbReference>
<dbReference type="GO" id="GO:0055037">
    <property type="term" value="C:recycling endosome"/>
    <property type="evidence" value="ECO:0007669"/>
    <property type="project" value="UniProtKB-SubCell"/>
</dbReference>
<dbReference type="GO" id="GO:0005770">
    <property type="term" value="C:late endosome"/>
    <property type="evidence" value="ECO:0007669"/>
    <property type="project" value="UniProtKB-SubCell"/>
</dbReference>
<name>A0A6A0H9J4_HYAAZ</name>
<dbReference type="GO" id="GO:0005769">
    <property type="term" value="C:early endosome"/>
    <property type="evidence" value="ECO:0007669"/>
    <property type="project" value="UniProtKB-SubCell"/>
</dbReference>
<dbReference type="AlphaFoldDB" id="A0A6A0H9J4"/>
<accession>A0A6A0H9J4</accession>
<gene>
    <name evidence="21" type="primary">LOC108666754</name>
    <name evidence="19" type="ORF">HAZT_HAZT006296</name>
</gene>
<evidence type="ECO:0000256" key="5">
    <source>
        <dbReference type="ARBA" id="ARBA00004419"/>
    </source>
</evidence>
<dbReference type="InterPro" id="IPR044234">
    <property type="entry name" value="TMEM230"/>
</dbReference>
<evidence type="ECO:0000256" key="13">
    <source>
        <dbReference type="ARBA" id="ARBA00023034"/>
    </source>
</evidence>
<keyword evidence="10" id="KW-0967">Endosome</keyword>
<evidence type="ECO:0000313" key="21">
    <source>
        <dbReference type="RefSeq" id="XP_018009166.1"/>
    </source>
</evidence>
<dbReference type="GO" id="GO:0005794">
    <property type="term" value="C:Golgi apparatus"/>
    <property type="evidence" value="ECO:0007669"/>
    <property type="project" value="UniProtKB-SubCell"/>
</dbReference>
<protein>
    <recommendedName>
        <fullName evidence="17">Transmembrane protein 230</fullName>
    </recommendedName>
</protein>
<comment type="subcellular location">
    <subcellularLocation>
        <location evidence="5">Cytoplasmic vesicle</location>
        <location evidence="5">Autophagosome</location>
    </subcellularLocation>
    <subcellularLocation>
        <location evidence="3">Cytoplasmic vesicle</location>
        <location evidence="3">Secretory vesicle</location>
        <location evidence="3">Synaptic vesicle</location>
    </subcellularLocation>
    <subcellularLocation>
        <location evidence="4">Early endosome</location>
    </subcellularLocation>
    <subcellularLocation>
        <location evidence="6">Golgi apparatus</location>
        <location evidence="6">trans-Golgi network</location>
    </subcellularLocation>
    <subcellularLocation>
        <location evidence="7">Late endosome</location>
    </subcellularLocation>
    <subcellularLocation>
        <location evidence="1">Membrane</location>
        <topology evidence="1">Multi-pass membrane protein</topology>
    </subcellularLocation>
    <subcellularLocation>
        <location evidence="2">Recycling endosome</location>
    </subcellularLocation>
</comment>
<keyword evidence="11 18" id="KW-1133">Transmembrane helix</keyword>
<feature type="transmembrane region" description="Helical" evidence="18">
    <location>
        <begin position="41"/>
        <end position="63"/>
    </location>
</feature>
<keyword evidence="13" id="KW-0333">Golgi apparatus</keyword>
<evidence type="ECO:0000256" key="7">
    <source>
        <dbReference type="ARBA" id="ARBA00004603"/>
    </source>
</evidence>
<evidence type="ECO:0000256" key="18">
    <source>
        <dbReference type="SAM" id="Phobius"/>
    </source>
</evidence>
<dbReference type="KEGG" id="hazt:108666754"/>
<feature type="transmembrane region" description="Helical" evidence="18">
    <location>
        <begin position="75"/>
        <end position="99"/>
    </location>
</feature>
<evidence type="ECO:0000256" key="8">
    <source>
        <dbReference type="ARBA" id="ARBA00007743"/>
    </source>
</evidence>
<dbReference type="InterPro" id="IPR008590">
    <property type="entry name" value="TMEM_230/134"/>
</dbReference>
<evidence type="ECO:0000256" key="11">
    <source>
        <dbReference type="ARBA" id="ARBA00022989"/>
    </source>
</evidence>
<evidence type="ECO:0000313" key="19">
    <source>
        <dbReference type="EMBL" id="KAA0202443.1"/>
    </source>
</evidence>
<evidence type="ECO:0000256" key="12">
    <source>
        <dbReference type="ARBA" id="ARBA00023018"/>
    </source>
</evidence>
<evidence type="ECO:0000256" key="2">
    <source>
        <dbReference type="ARBA" id="ARBA00004172"/>
    </source>
</evidence>
<reference evidence="19" key="2">
    <citation type="journal article" date="2018" name="Environ. Sci. Technol.">
        <title>The Toxicogenome of Hyalella azteca: A Model for Sediment Ecotoxicology and Evolutionary Toxicology.</title>
        <authorList>
            <person name="Poynton H.C."/>
            <person name="Hasenbein S."/>
            <person name="Benoit J.B."/>
            <person name="Sepulveda M.S."/>
            <person name="Poelchau M.F."/>
            <person name="Hughes D.S.T."/>
            <person name="Murali S.C."/>
            <person name="Chen S."/>
            <person name="Glastad K.M."/>
            <person name="Goodisman M.A.D."/>
            <person name="Werren J.H."/>
            <person name="Vineis J.H."/>
            <person name="Bowen J.L."/>
            <person name="Friedrich M."/>
            <person name="Jones J."/>
            <person name="Robertson H.M."/>
            <person name="Feyereisen R."/>
            <person name="Mechler-Hickson A."/>
            <person name="Mathers N."/>
            <person name="Lee C.E."/>
            <person name="Colbourne J.K."/>
            <person name="Biales A."/>
            <person name="Johnston J.S."/>
            <person name="Wellborn G.A."/>
            <person name="Rosendale A.J."/>
            <person name="Cridge A.G."/>
            <person name="Munoz-Torres M.C."/>
            <person name="Bain P.A."/>
            <person name="Manny A.R."/>
            <person name="Major K.M."/>
            <person name="Lambert F.N."/>
            <person name="Vulpe C.D."/>
            <person name="Tuck P."/>
            <person name="Blalock B.J."/>
            <person name="Lin Y.Y."/>
            <person name="Smith M.E."/>
            <person name="Ochoa-Acuna H."/>
            <person name="Chen M.M."/>
            <person name="Childers C.P."/>
            <person name="Qu J."/>
            <person name="Dugan S."/>
            <person name="Lee S.L."/>
            <person name="Chao H."/>
            <person name="Dinh H."/>
            <person name="Han Y."/>
            <person name="Doddapaneni H."/>
            <person name="Worley K.C."/>
            <person name="Muzny D.M."/>
            <person name="Gibbs R.A."/>
            <person name="Richards S."/>
        </authorList>
    </citation>
    <scope>NUCLEOTIDE SEQUENCE</scope>
    <source>
        <strain evidence="19">HAZT.00-mixed</strain>
        <tissue evidence="19">Whole organism</tissue>
    </source>
</reference>
<reference evidence="19" key="3">
    <citation type="submission" date="2019-06" db="EMBL/GenBank/DDBJ databases">
        <authorList>
            <person name="Poynton C."/>
            <person name="Hasenbein S."/>
            <person name="Benoit J.B."/>
            <person name="Sepulveda M.S."/>
            <person name="Poelchau M.F."/>
            <person name="Murali S.C."/>
            <person name="Chen S."/>
            <person name="Glastad K.M."/>
            <person name="Werren J.H."/>
            <person name="Vineis J.H."/>
            <person name="Bowen J.L."/>
            <person name="Friedrich M."/>
            <person name="Jones J."/>
            <person name="Robertson H.M."/>
            <person name="Feyereisen R."/>
            <person name="Mechler-Hickson A."/>
            <person name="Mathers N."/>
            <person name="Lee C.E."/>
            <person name="Colbourne J.K."/>
            <person name="Biales A."/>
            <person name="Johnston J.S."/>
            <person name="Wellborn G.A."/>
            <person name="Rosendale A.J."/>
            <person name="Cridge A.G."/>
            <person name="Munoz-Torres M.C."/>
            <person name="Bain P.A."/>
            <person name="Manny A.R."/>
            <person name="Major K.M."/>
            <person name="Lambert F.N."/>
            <person name="Vulpe C.D."/>
            <person name="Tuck P."/>
            <person name="Blalock B.J."/>
            <person name="Lin Y.-Y."/>
            <person name="Smith M.E."/>
            <person name="Ochoa-Acuna H."/>
            <person name="Chen M.-J.M."/>
            <person name="Childers C.P."/>
            <person name="Qu J."/>
            <person name="Dugan S."/>
            <person name="Lee S.L."/>
            <person name="Chao H."/>
            <person name="Dinh H."/>
            <person name="Han Y."/>
            <person name="Doddapaneni H."/>
            <person name="Worley K.C."/>
            <person name="Muzny D.M."/>
            <person name="Gibbs R.A."/>
            <person name="Richards S."/>
        </authorList>
    </citation>
    <scope>NUCLEOTIDE SEQUENCE</scope>
    <source>
        <strain evidence="19">HAZT.00-mixed</strain>
        <tissue evidence="19">Whole organism</tissue>
    </source>
</reference>
<keyword evidence="12" id="KW-0770">Synapse</keyword>
<comment type="similarity">
    <text evidence="8">Belongs to the TMEM134/TMEM230 family.</text>
</comment>
<evidence type="ECO:0000256" key="6">
    <source>
        <dbReference type="ARBA" id="ARBA00004601"/>
    </source>
</evidence>
<evidence type="ECO:0000256" key="1">
    <source>
        <dbReference type="ARBA" id="ARBA00004141"/>
    </source>
</evidence>
<organism evidence="19">
    <name type="scientific">Hyalella azteca</name>
    <name type="common">Amphipod</name>
    <dbReference type="NCBI Taxonomy" id="294128"/>
    <lineage>
        <taxon>Eukaryota</taxon>
        <taxon>Metazoa</taxon>
        <taxon>Ecdysozoa</taxon>
        <taxon>Arthropoda</taxon>
        <taxon>Crustacea</taxon>
        <taxon>Multicrustacea</taxon>
        <taxon>Malacostraca</taxon>
        <taxon>Eumalacostraca</taxon>
        <taxon>Peracarida</taxon>
        <taxon>Amphipoda</taxon>
        <taxon>Senticaudata</taxon>
        <taxon>Talitrida</taxon>
        <taxon>Talitroidea</taxon>
        <taxon>Hyalellidae</taxon>
        <taxon>Hyalella</taxon>
    </lineage>
</organism>
<dbReference type="Proteomes" id="UP000711488">
    <property type="component" value="Unassembled WGS sequence"/>
</dbReference>
<reference evidence="19" key="1">
    <citation type="submission" date="2014-08" db="EMBL/GenBank/DDBJ databases">
        <authorList>
            <person name="Murali S."/>
            <person name="Richards S."/>
            <person name="Bandaranaike D."/>
            <person name="Bellair M."/>
            <person name="Blankenburg K."/>
            <person name="Chao H."/>
            <person name="Dinh H."/>
            <person name="Doddapaneni H."/>
            <person name="Dugan-Rocha S."/>
            <person name="Elkadiri S."/>
            <person name="Gnanaolivu R."/>
            <person name="Hughes D."/>
            <person name="Lee S."/>
            <person name="Li M."/>
            <person name="Ming W."/>
            <person name="Munidasa M."/>
            <person name="Muniz J."/>
            <person name="Nguyen L."/>
            <person name="Osuji N."/>
            <person name="Pu L.-L."/>
            <person name="Puazo M."/>
            <person name="Skinner E."/>
            <person name="Qu C."/>
            <person name="Quiroz J."/>
            <person name="Raj R."/>
            <person name="Weissenberger G."/>
            <person name="Xin Y."/>
            <person name="Zou X."/>
            <person name="Han Y."/>
            <person name="Worley K."/>
            <person name="Muzny D."/>
            <person name="Gibbs R."/>
        </authorList>
    </citation>
    <scope>NUCLEOTIDE SEQUENCE</scope>
    <source>
        <strain evidence="19">HAZT.00-mixed</strain>
        <tissue evidence="19">Whole organism</tissue>
    </source>
</reference>
<comment type="function">
    <text evidence="16">Involved in trafficking and recycling of synaptic vesicles.</text>
</comment>
<evidence type="ECO:0000256" key="3">
    <source>
        <dbReference type="ARBA" id="ARBA00004234"/>
    </source>
</evidence>
<evidence type="ECO:0000256" key="17">
    <source>
        <dbReference type="ARBA" id="ARBA00024088"/>
    </source>
</evidence>
<evidence type="ECO:0000256" key="14">
    <source>
        <dbReference type="ARBA" id="ARBA00023136"/>
    </source>
</evidence>
<evidence type="ECO:0000256" key="10">
    <source>
        <dbReference type="ARBA" id="ARBA00022753"/>
    </source>
</evidence>
<dbReference type="Pfam" id="PF05915">
    <property type="entry name" value="TMEM_230_134"/>
    <property type="match status" value="1"/>
</dbReference>
<dbReference type="RefSeq" id="XP_018009166.1">
    <property type="nucleotide sequence ID" value="XM_018153677.2"/>
</dbReference>
<dbReference type="PANTHER" id="PTHR15664">
    <property type="entry name" value="C20ORF30 PROTEIN"/>
    <property type="match status" value="1"/>
</dbReference>
<dbReference type="OMA" id="YHVFIAY"/>
<keyword evidence="9 18" id="KW-0812">Transmembrane</keyword>
<dbReference type="PANTHER" id="PTHR15664:SF6">
    <property type="entry name" value="TRANSMEMBRANE PROTEIN 230"/>
    <property type="match status" value="1"/>
</dbReference>
<proteinExistence type="inferred from homology"/>
<dbReference type="GeneID" id="108666754"/>
<dbReference type="GO" id="GO:0005776">
    <property type="term" value="C:autophagosome"/>
    <property type="evidence" value="ECO:0007669"/>
    <property type="project" value="UniProtKB-SubCell"/>
</dbReference>
<dbReference type="GO" id="GO:0016020">
    <property type="term" value="C:membrane"/>
    <property type="evidence" value="ECO:0007669"/>
    <property type="project" value="UniProtKB-SubCell"/>
</dbReference>
<evidence type="ECO:0000256" key="4">
    <source>
        <dbReference type="ARBA" id="ARBA00004412"/>
    </source>
</evidence>
<evidence type="ECO:0000256" key="15">
    <source>
        <dbReference type="ARBA" id="ARBA00023329"/>
    </source>
</evidence>
<dbReference type="GO" id="GO:0008021">
    <property type="term" value="C:synaptic vesicle"/>
    <property type="evidence" value="ECO:0007669"/>
    <property type="project" value="UniProtKB-SubCell"/>
</dbReference>
<keyword evidence="14 18" id="KW-0472">Membrane</keyword>
<dbReference type="OrthoDB" id="5597044at2759"/>
<dbReference type="EMBL" id="JQDR03003594">
    <property type="protein sequence ID" value="KAA0202443.1"/>
    <property type="molecule type" value="Genomic_DNA"/>
</dbReference>